<dbReference type="PANTHER" id="PTHR46648:SF1">
    <property type="entry name" value="ADENOSINE 5'-MONOPHOSPHORAMIDASE HNT1"/>
    <property type="match status" value="1"/>
</dbReference>
<evidence type="ECO:0000313" key="5">
    <source>
        <dbReference type="EMBL" id="NYE71923.1"/>
    </source>
</evidence>
<feature type="active site" description="Tele-AMP-histidine intermediate" evidence="1">
    <location>
        <position position="114"/>
    </location>
</feature>
<gene>
    <name evidence="5" type="ORF">BKA15_003252</name>
</gene>
<dbReference type="Proteomes" id="UP000569914">
    <property type="component" value="Unassembled WGS sequence"/>
</dbReference>
<reference evidence="5 6" key="1">
    <citation type="submission" date="2020-07" db="EMBL/GenBank/DDBJ databases">
        <title>Sequencing the genomes of 1000 actinobacteria strains.</title>
        <authorList>
            <person name="Klenk H.-P."/>
        </authorList>
    </citation>
    <scope>NUCLEOTIDE SEQUENCE [LARGE SCALE GENOMIC DNA]</scope>
    <source>
        <strain evidence="5 6">DSM 22083</strain>
    </source>
</reference>
<evidence type="ECO:0000313" key="6">
    <source>
        <dbReference type="Proteomes" id="UP000569914"/>
    </source>
</evidence>
<dbReference type="Gene3D" id="3.30.428.10">
    <property type="entry name" value="HIT-like"/>
    <property type="match status" value="1"/>
</dbReference>
<dbReference type="Pfam" id="PF01230">
    <property type="entry name" value="HIT"/>
    <property type="match status" value="1"/>
</dbReference>
<dbReference type="EMBL" id="JACCBU010000001">
    <property type="protein sequence ID" value="NYE71923.1"/>
    <property type="molecule type" value="Genomic_DNA"/>
</dbReference>
<sequence length="161" mass="17997">MWRSHEPAGYVCPFCVLLAGGSTPISTPDNVVYRDVATAVIVSPHWWETNPGILLVVPIDHVEHLYVLPDALTGPLLATCRRAARALVETEHCEGTSLRQHNEPAGSQDVWHLHLHVIPRWIGDAFNQGEHRLRPVTLADQHAFAARVREAACWRDNIGPW</sequence>
<evidence type="ECO:0000259" key="4">
    <source>
        <dbReference type="PROSITE" id="PS51084"/>
    </source>
</evidence>
<organism evidence="5 6">
    <name type="scientific">Microlunatus parietis</name>
    <dbReference type="NCBI Taxonomy" id="682979"/>
    <lineage>
        <taxon>Bacteria</taxon>
        <taxon>Bacillati</taxon>
        <taxon>Actinomycetota</taxon>
        <taxon>Actinomycetes</taxon>
        <taxon>Propionibacteriales</taxon>
        <taxon>Propionibacteriaceae</taxon>
        <taxon>Microlunatus</taxon>
    </lineage>
</organism>
<proteinExistence type="predicted"/>
<name>A0A7Y9LCK2_9ACTN</name>
<dbReference type="GO" id="GO:0009117">
    <property type="term" value="P:nucleotide metabolic process"/>
    <property type="evidence" value="ECO:0007669"/>
    <property type="project" value="TreeGrafter"/>
</dbReference>
<dbReference type="PANTHER" id="PTHR46648">
    <property type="entry name" value="HIT FAMILY PROTEIN 1"/>
    <property type="match status" value="1"/>
</dbReference>
<dbReference type="SUPFAM" id="SSF54197">
    <property type="entry name" value="HIT-like"/>
    <property type="match status" value="1"/>
</dbReference>
<dbReference type="RefSeq" id="WP_179752403.1">
    <property type="nucleotide sequence ID" value="NZ_JACCBU010000001.1"/>
</dbReference>
<feature type="domain" description="HIT" evidence="4">
    <location>
        <begin position="50"/>
        <end position="127"/>
    </location>
</feature>
<dbReference type="AlphaFoldDB" id="A0A7Y9LCK2"/>
<dbReference type="GO" id="GO:0003824">
    <property type="term" value="F:catalytic activity"/>
    <property type="evidence" value="ECO:0007669"/>
    <property type="project" value="InterPro"/>
</dbReference>
<evidence type="ECO:0000256" key="1">
    <source>
        <dbReference type="PIRSR" id="PIRSR601310-1"/>
    </source>
</evidence>
<comment type="caution">
    <text evidence="5">The sequence shown here is derived from an EMBL/GenBank/DDBJ whole genome shotgun (WGS) entry which is preliminary data.</text>
</comment>
<accession>A0A7Y9LCK2</accession>
<evidence type="ECO:0000256" key="2">
    <source>
        <dbReference type="PIRSR" id="PIRSR601310-3"/>
    </source>
</evidence>
<dbReference type="PROSITE" id="PS51084">
    <property type="entry name" value="HIT_2"/>
    <property type="match status" value="1"/>
</dbReference>
<evidence type="ECO:0000256" key="3">
    <source>
        <dbReference type="PROSITE-ProRule" id="PRU00464"/>
    </source>
</evidence>
<keyword evidence="6" id="KW-1185">Reference proteome</keyword>
<protein>
    <submittedName>
        <fullName evidence="5">Histidine triad (HIT) family protein</fullName>
    </submittedName>
</protein>
<dbReference type="InterPro" id="IPR036265">
    <property type="entry name" value="HIT-like_sf"/>
</dbReference>
<dbReference type="InterPro" id="IPR011146">
    <property type="entry name" value="HIT-like"/>
</dbReference>
<dbReference type="InterPro" id="IPR001310">
    <property type="entry name" value="Histidine_triad_HIT"/>
</dbReference>
<feature type="short sequence motif" description="Histidine triad motif" evidence="2 3">
    <location>
        <begin position="112"/>
        <end position="116"/>
    </location>
</feature>